<dbReference type="RefSeq" id="XP_064700870.1">
    <property type="nucleotide sequence ID" value="XM_064852884.1"/>
</dbReference>
<dbReference type="InterPro" id="IPR005123">
    <property type="entry name" value="Oxoglu/Fe-dep_dioxygenase_dom"/>
</dbReference>
<dbReference type="Pfam" id="PF13532">
    <property type="entry name" value="2OG-FeII_Oxy_2"/>
    <property type="match status" value="1"/>
</dbReference>
<dbReference type="Gene3D" id="2.60.120.590">
    <property type="entry name" value="Alpha-ketoglutarate-dependent dioxygenase AlkB-like"/>
    <property type="match status" value="1"/>
</dbReference>
<dbReference type="EMBL" id="JAVRRD010000038">
    <property type="protein sequence ID" value="KAK5045238.1"/>
    <property type="molecule type" value="Genomic_DNA"/>
</dbReference>
<evidence type="ECO:0000256" key="2">
    <source>
        <dbReference type="SAM" id="MobiDB-lite"/>
    </source>
</evidence>
<evidence type="ECO:0000259" key="3">
    <source>
        <dbReference type="PROSITE" id="PS51471"/>
    </source>
</evidence>
<dbReference type="CDD" id="cd00431">
    <property type="entry name" value="cysteine_hydrolases"/>
    <property type="match status" value="1"/>
</dbReference>
<feature type="compositionally biased region" description="Polar residues" evidence="2">
    <location>
        <begin position="373"/>
        <end position="385"/>
    </location>
</feature>
<dbReference type="Pfam" id="PF00857">
    <property type="entry name" value="Isochorismatase"/>
    <property type="match status" value="1"/>
</dbReference>
<evidence type="ECO:0000313" key="4">
    <source>
        <dbReference type="EMBL" id="KAK5045238.1"/>
    </source>
</evidence>
<dbReference type="PANTHER" id="PTHR31212">
    <property type="entry name" value="ALPHA-KETOGLUTARATE-DEPENDENT DIOXYGENASE ALKB HOMOLOG 3"/>
    <property type="match status" value="1"/>
</dbReference>
<comment type="caution">
    <text evidence="4">The sequence shown here is derived from an EMBL/GenBank/DDBJ whole genome shotgun (WGS) entry which is preliminary data.</text>
</comment>
<feature type="region of interest" description="Disordered" evidence="2">
    <location>
        <begin position="368"/>
        <end position="387"/>
    </location>
</feature>
<gene>
    <name evidence="4" type="ORF">LTR84_009344</name>
</gene>
<dbReference type="InterPro" id="IPR037151">
    <property type="entry name" value="AlkB-like_sf"/>
</dbReference>
<sequence length="763" mass="84174">MLFPVGSLPPGPPIETKKALLLLDFQNDFVDPGGRLPVQNVASFLSELPTLAAEFRTKGVVIWCGTEFKGTRSSLSSTTGSQAILLKQSLKDRDSNEEIGEYHSHPNHTRSPTEDPLSPSVKPDVTHDREAFLAPTMIPTKYRCCMPGSKGIEYPSSLSAAMDQDQDLIMRKENYSAFADTSLLMYLRTMLITELYVCGSLSNISVYATVLDAVCHGLQVTVVEDCLGFNDELCHVEAMRQMADDMGAEGIDCQELRDDLAGLLGDVIREEDFPTSFQVSLPPPSRVRSNISAQHISDWIARLEGESDAIEPSDTKRTSSNRMESLAVPDLDSYAKSESSCQQSGSIMEESNPPRKRAASDLNPTEHDRLLASPQTPSNRPSSSAVHIAEHKEIKQAAQTRKRRPSHDSPTMPTHSSNETMAETATNSPGSKKDSASELGLLMAEDSGIGHAHNGPSMLPKKKKKLEQDTLGPDDKIGQGDSRVYTEVLDKAEADSAFEACRKSVKWQKMFHRSGEVPRLVAVQGDVSEDGTQVPIYRHPADQSPALLPFDSVIGKIRKAAESIVKHPLNHALIQWYRTSEDNISEHSDKSLDIVRGSMIVNFSLGARRTMILRTKKSSVNSAGEQTGGETFRPSQRIHLTHNSLFVLGPDTNQHWLHAIRADKRMMSEKDPAELAFDGARISVTLRHIGTFINPYTNTIWGQGATAKTKDEAAQLLTGTETEKEGELMIRAFGQENHQSTAWDWMKWYGKGFDLVNFETKTG</sequence>
<accession>A0AAV9MUB6</accession>
<dbReference type="Gene3D" id="3.40.50.850">
    <property type="entry name" value="Isochorismatase-like"/>
    <property type="match status" value="1"/>
</dbReference>
<dbReference type="GO" id="GO:0006307">
    <property type="term" value="P:DNA alkylation repair"/>
    <property type="evidence" value="ECO:0007669"/>
    <property type="project" value="InterPro"/>
</dbReference>
<dbReference type="SUPFAM" id="SSF51197">
    <property type="entry name" value="Clavaminate synthase-like"/>
    <property type="match status" value="1"/>
</dbReference>
<organism evidence="4 5">
    <name type="scientific">Exophiala bonariae</name>
    <dbReference type="NCBI Taxonomy" id="1690606"/>
    <lineage>
        <taxon>Eukaryota</taxon>
        <taxon>Fungi</taxon>
        <taxon>Dikarya</taxon>
        <taxon>Ascomycota</taxon>
        <taxon>Pezizomycotina</taxon>
        <taxon>Eurotiomycetes</taxon>
        <taxon>Chaetothyriomycetidae</taxon>
        <taxon>Chaetothyriales</taxon>
        <taxon>Herpotrichiellaceae</taxon>
        <taxon>Exophiala</taxon>
    </lineage>
</organism>
<dbReference type="InterPro" id="IPR032854">
    <property type="entry name" value="ALKBH3"/>
</dbReference>
<dbReference type="AlphaFoldDB" id="A0AAV9MUB6"/>
<dbReference type="Proteomes" id="UP001358417">
    <property type="component" value="Unassembled WGS sequence"/>
</dbReference>
<comment type="similarity">
    <text evidence="1">Belongs to the isochorismatase family.</text>
</comment>
<dbReference type="SUPFAM" id="SSF52499">
    <property type="entry name" value="Isochorismatase-like hydrolases"/>
    <property type="match status" value="1"/>
</dbReference>
<evidence type="ECO:0000313" key="5">
    <source>
        <dbReference type="Proteomes" id="UP001358417"/>
    </source>
</evidence>
<proteinExistence type="inferred from homology"/>
<feature type="compositionally biased region" description="Polar residues" evidence="2">
    <location>
        <begin position="408"/>
        <end position="430"/>
    </location>
</feature>
<dbReference type="GeneID" id="89977503"/>
<reference evidence="4 5" key="1">
    <citation type="submission" date="2023-08" db="EMBL/GenBank/DDBJ databases">
        <title>Black Yeasts Isolated from many extreme environments.</title>
        <authorList>
            <person name="Coleine C."/>
            <person name="Stajich J.E."/>
            <person name="Selbmann L."/>
        </authorList>
    </citation>
    <scope>NUCLEOTIDE SEQUENCE [LARGE SCALE GENOMIC DNA]</scope>
    <source>
        <strain evidence="4 5">CCFEE 5792</strain>
    </source>
</reference>
<protein>
    <recommendedName>
        <fullName evidence="3">Fe2OG dioxygenase domain-containing protein</fullName>
    </recommendedName>
</protein>
<dbReference type="InterPro" id="IPR036380">
    <property type="entry name" value="Isochorismatase-like_sf"/>
</dbReference>
<dbReference type="InterPro" id="IPR000868">
    <property type="entry name" value="Isochorismatase-like_dom"/>
</dbReference>
<feature type="region of interest" description="Disordered" evidence="2">
    <location>
        <begin position="310"/>
        <end position="362"/>
    </location>
</feature>
<evidence type="ECO:0000256" key="1">
    <source>
        <dbReference type="ARBA" id="ARBA00006336"/>
    </source>
</evidence>
<dbReference type="GO" id="GO:0051213">
    <property type="term" value="F:dioxygenase activity"/>
    <property type="evidence" value="ECO:0007669"/>
    <property type="project" value="InterPro"/>
</dbReference>
<name>A0AAV9MUB6_9EURO</name>
<dbReference type="PANTHER" id="PTHR31212:SF5">
    <property type="entry name" value="ISOCHORISMATASE FAMILY PROTEIN FAMILY (AFU_ORTHOLOGUE AFUA_3G14500)"/>
    <property type="match status" value="1"/>
</dbReference>
<dbReference type="InterPro" id="IPR027450">
    <property type="entry name" value="AlkB-like"/>
</dbReference>
<keyword evidence="5" id="KW-1185">Reference proteome</keyword>
<feature type="domain" description="Fe2OG dioxygenase" evidence="3">
    <location>
        <begin position="568"/>
        <end position="690"/>
    </location>
</feature>
<feature type="compositionally biased region" description="Polar residues" evidence="2">
    <location>
        <begin position="336"/>
        <end position="346"/>
    </location>
</feature>
<feature type="region of interest" description="Disordered" evidence="2">
    <location>
        <begin position="395"/>
        <end position="479"/>
    </location>
</feature>
<dbReference type="PROSITE" id="PS51471">
    <property type="entry name" value="FE2OG_OXY"/>
    <property type="match status" value="1"/>
</dbReference>
<feature type="region of interest" description="Disordered" evidence="2">
    <location>
        <begin position="98"/>
        <end position="123"/>
    </location>
</feature>